<accession>A0ABY8TUA4</accession>
<feature type="region of interest" description="Disordered" evidence="1">
    <location>
        <begin position="78"/>
        <end position="140"/>
    </location>
</feature>
<protein>
    <recommendedName>
        <fullName evidence="2">SAC3/GANP/THP3 conserved domain-containing protein</fullName>
    </recommendedName>
</protein>
<feature type="compositionally biased region" description="Basic and acidic residues" evidence="1">
    <location>
        <begin position="220"/>
        <end position="232"/>
    </location>
</feature>
<feature type="domain" description="SAC3/GANP/THP3 conserved" evidence="2">
    <location>
        <begin position="461"/>
        <end position="575"/>
    </location>
</feature>
<feature type="compositionally biased region" description="Pro residues" evidence="1">
    <location>
        <begin position="95"/>
        <end position="111"/>
    </location>
</feature>
<dbReference type="PANTHER" id="PTHR12436">
    <property type="entry name" value="80 KDA MCM3-ASSOCIATED PROTEIN"/>
    <property type="match status" value="1"/>
</dbReference>
<dbReference type="InterPro" id="IPR005062">
    <property type="entry name" value="SAC3/GANP/THP3_conserved"/>
</dbReference>
<feature type="domain" description="SAC3/GANP/THP3 conserved" evidence="2">
    <location>
        <begin position="368"/>
        <end position="433"/>
    </location>
</feature>
<keyword evidence="4" id="KW-1185">Reference proteome</keyword>
<evidence type="ECO:0000259" key="2">
    <source>
        <dbReference type="Pfam" id="PF03399"/>
    </source>
</evidence>
<evidence type="ECO:0000256" key="1">
    <source>
        <dbReference type="SAM" id="MobiDB-lite"/>
    </source>
</evidence>
<evidence type="ECO:0000313" key="4">
    <source>
        <dbReference type="Proteomes" id="UP001244341"/>
    </source>
</evidence>
<organism evidence="3 4">
    <name type="scientific">Tetradesmus obliquus</name>
    <name type="common">Green alga</name>
    <name type="synonym">Acutodesmus obliquus</name>
    <dbReference type="NCBI Taxonomy" id="3088"/>
    <lineage>
        <taxon>Eukaryota</taxon>
        <taxon>Viridiplantae</taxon>
        <taxon>Chlorophyta</taxon>
        <taxon>core chlorophytes</taxon>
        <taxon>Chlorophyceae</taxon>
        <taxon>CS clade</taxon>
        <taxon>Sphaeropleales</taxon>
        <taxon>Scenedesmaceae</taxon>
        <taxon>Tetradesmus</taxon>
    </lineage>
</organism>
<name>A0ABY8TUA4_TETOB</name>
<dbReference type="EMBL" id="CP126210">
    <property type="protein sequence ID" value="WIA11963.1"/>
    <property type="molecule type" value="Genomic_DNA"/>
</dbReference>
<feature type="compositionally biased region" description="Low complexity" evidence="1">
    <location>
        <begin position="112"/>
        <end position="134"/>
    </location>
</feature>
<dbReference type="InterPro" id="IPR045107">
    <property type="entry name" value="SAC3/GANP/THP3"/>
</dbReference>
<gene>
    <name evidence="3" type="ORF">OEZ85_012045</name>
</gene>
<feature type="compositionally biased region" description="Basic residues" evidence="1">
    <location>
        <begin position="290"/>
        <end position="301"/>
    </location>
</feature>
<sequence length="695" mass="76146">MCAYKQLSASQGQHCFVENCRMSQPYAAPGYGSYPYGYGAPQGYGYPPAAQGQYAYDYSSYYQQQPQGYDANYSAWYAQQQQQPPASSTPAPAGVAPPLPKEAPPPLPPGQPASGRPAYVSAAGAAAALQQQQQPGPTELPTSLQQYVARALALLGKTNETRLELRTVLRDTIAKAKKEGTMWSTDWDREPLPVLASAAQLSTAVYSGRGAQQQQQRTAVWDRLDTRDRDGQDWTPSKKRGRDAQQYSNSSGSGDDDGEEWYGSYKPRKRVELGSAGKKQQKQQQGKGKQQGKKGKQHKQRWGGDDEVWDHAEQAKHAARSARFAGQQQRSSTLAAYGWDEGADADDAGEFIAGTCTALEKGYFRLTRAPLPEEVRPQPVLAAALSRLLRMIAGHEDKYLYYNDQFKAMRQDLTVQGIKNEFTVQVYEAHARAALEYGDNAEYNQCQTQLAILYAAGLPGSHAEFGSYRLLYQSVHAAAGEGRRLLGTLRQLLGNKVGAVADSPELQHAMQVRQALASSNVARFFKLYACAPRLSRCLMDVAVKQLRWRALNTLVRAHKPGPLRLPFLTKALGFMLPPEDEQQQQADEPGSGSGGVLPMTRQLAALTVDEAGRLLPGCSERSCSGDNAPLEELPDALAACLEWCKQHGAVFDSEADLSACCLLTKECWQKLFVPADTTKVAHGDVNLDIRDFLAL</sequence>
<feature type="region of interest" description="Disordered" evidence="1">
    <location>
        <begin position="206"/>
        <end position="305"/>
    </location>
</feature>
<reference evidence="3 4" key="1">
    <citation type="submission" date="2023-05" db="EMBL/GenBank/DDBJ databases">
        <title>A 100% complete, gapless, phased diploid assembly of the Scenedesmus obliquus UTEX 3031 genome.</title>
        <authorList>
            <person name="Biondi T.C."/>
            <person name="Hanschen E.R."/>
            <person name="Kwon T."/>
            <person name="Eng W."/>
            <person name="Kruse C.P.S."/>
            <person name="Koehler S.I."/>
            <person name="Kunde Y."/>
            <person name="Gleasner C.D."/>
            <person name="You Mak K.T."/>
            <person name="Polle J."/>
            <person name="Hovde B.T."/>
            <person name="Starkenburg S.R."/>
        </authorList>
    </citation>
    <scope>NUCLEOTIDE SEQUENCE [LARGE SCALE GENOMIC DNA]</scope>
    <source>
        <strain evidence="3 4">DOE0152z</strain>
    </source>
</reference>
<dbReference type="Pfam" id="PF03399">
    <property type="entry name" value="SAC3_GANP"/>
    <property type="match status" value="2"/>
</dbReference>
<dbReference type="Proteomes" id="UP001244341">
    <property type="component" value="Chromosome 3b"/>
</dbReference>
<dbReference type="Gene3D" id="1.25.40.990">
    <property type="match status" value="1"/>
</dbReference>
<feature type="compositionally biased region" description="Low complexity" evidence="1">
    <location>
        <begin position="78"/>
        <end position="94"/>
    </location>
</feature>
<evidence type="ECO:0000313" key="3">
    <source>
        <dbReference type="EMBL" id="WIA11963.1"/>
    </source>
</evidence>
<proteinExistence type="predicted"/>
<dbReference type="PANTHER" id="PTHR12436:SF4">
    <property type="entry name" value="LEUKOCYTE RECEPTOR CLUSTER MEMBER 8"/>
    <property type="match status" value="1"/>
</dbReference>